<proteinExistence type="predicted"/>
<dbReference type="PANTHER" id="PTHR40047">
    <property type="entry name" value="UPF0703 PROTEIN YCGQ"/>
    <property type="match status" value="1"/>
</dbReference>
<feature type="region of interest" description="Disordered" evidence="1">
    <location>
        <begin position="1"/>
        <end position="42"/>
    </location>
</feature>
<gene>
    <name evidence="3" type="ORF">PACILC2_56180</name>
</gene>
<dbReference type="NCBIfam" id="TIGR03943">
    <property type="entry name" value="TIGR03943 family putative permease subunit"/>
    <property type="match status" value="1"/>
</dbReference>
<comment type="caution">
    <text evidence="3">The sequence shown here is derived from an EMBL/GenBank/DDBJ whole genome shotgun (WGS) entry which is preliminary data.</text>
</comment>
<evidence type="ECO:0000313" key="3">
    <source>
        <dbReference type="EMBL" id="GIQ67050.1"/>
    </source>
</evidence>
<reference evidence="3 4" key="1">
    <citation type="submission" date="2021-04" db="EMBL/GenBank/DDBJ databases">
        <title>Draft genome sequence of Paenibacillus cisolokensis, LC2-13A.</title>
        <authorList>
            <person name="Uke A."/>
            <person name="Chhe C."/>
            <person name="Baramee S."/>
            <person name="Kosugi A."/>
        </authorList>
    </citation>
    <scope>NUCLEOTIDE SEQUENCE [LARGE SCALE GENOMIC DNA]</scope>
    <source>
        <strain evidence="3 4">LC2-13A</strain>
    </source>
</reference>
<dbReference type="Proteomes" id="UP000680304">
    <property type="component" value="Unassembled WGS sequence"/>
</dbReference>
<accession>A0ABQ4NFM5</accession>
<dbReference type="InterPro" id="IPR048447">
    <property type="entry name" value="DUF1980_C"/>
</dbReference>
<name>A0ABQ4NFM5_9BACL</name>
<keyword evidence="4" id="KW-1185">Reference proteome</keyword>
<evidence type="ECO:0000259" key="2">
    <source>
        <dbReference type="Pfam" id="PF21537"/>
    </source>
</evidence>
<feature type="domain" description="DUF1980" evidence="2">
    <location>
        <begin position="43"/>
        <end position="179"/>
    </location>
</feature>
<dbReference type="Pfam" id="PF21537">
    <property type="entry name" value="DUF1980_C"/>
    <property type="match status" value="1"/>
</dbReference>
<dbReference type="InterPro" id="IPR015402">
    <property type="entry name" value="DUF1980"/>
</dbReference>
<evidence type="ECO:0000256" key="1">
    <source>
        <dbReference type="SAM" id="MobiDB-lite"/>
    </source>
</evidence>
<evidence type="ECO:0000313" key="4">
    <source>
        <dbReference type="Proteomes" id="UP000680304"/>
    </source>
</evidence>
<dbReference type="InterPro" id="IPR052955">
    <property type="entry name" value="UPF0703_membrane_permease"/>
</dbReference>
<dbReference type="PANTHER" id="PTHR40047:SF1">
    <property type="entry name" value="UPF0703 PROTEIN YCGQ"/>
    <property type="match status" value="1"/>
</dbReference>
<protein>
    <recommendedName>
        <fullName evidence="2">DUF1980 domain-containing protein</fullName>
    </recommendedName>
</protein>
<sequence>MALGGAEIANRWSAGDAAPQRPDGDASADATSTEGIDPDNLFPADEYTAAHAEYGKRLYKMERIAVQENLFIETLTTLDLYRQRFVGKTVEIRGFVYREEGMGTDRFAVGRFAMNCCSADSMPYGLLTEWPEASRLHPDQWVRVSGKLTTADFNGDEVLLLQAETVEEIEAPESPYVYPNAGFDEDFAG</sequence>
<dbReference type="EMBL" id="BOVJ01000247">
    <property type="protein sequence ID" value="GIQ67050.1"/>
    <property type="molecule type" value="Genomic_DNA"/>
</dbReference>
<organism evidence="3 4">
    <name type="scientific">Paenibacillus cisolokensis</name>
    <dbReference type="NCBI Taxonomy" id="1658519"/>
    <lineage>
        <taxon>Bacteria</taxon>
        <taxon>Bacillati</taxon>
        <taxon>Bacillota</taxon>
        <taxon>Bacilli</taxon>
        <taxon>Bacillales</taxon>
        <taxon>Paenibacillaceae</taxon>
        <taxon>Paenibacillus</taxon>
    </lineage>
</organism>